<dbReference type="PANTHER" id="PTHR11785">
    <property type="entry name" value="AMINO ACID TRANSPORTER"/>
    <property type="match status" value="1"/>
</dbReference>
<keyword evidence="4 5" id="KW-0472">Membrane</keyword>
<feature type="transmembrane region" description="Helical" evidence="5">
    <location>
        <begin position="418"/>
        <end position="440"/>
    </location>
</feature>
<feature type="transmembrane region" description="Helical" evidence="5">
    <location>
        <begin position="45"/>
        <end position="68"/>
    </location>
</feature>
<dbReference type="RefSeq" id="WP_377281832.1">
    <property type="nucleotide sequence ID" value="NZ_JBHRSI010000005.1"/>
</dbReference>
<feature type="transmembrane region" description="Helical" evidence="5">
    <location>
        <begin position="363"/>
        <end position="382"/>
    </location>
</feature>
<feature type="transmembrane region" description="Helical" evidence="5">
    <location>
        <begin position="233"/>
        <end position="256"/>
    </location>
</feature>
<dbReference type="InterPro" id="IPR002293">
    <property type="entry name" value="AA/rel_permease1"/>
</dbReference>
<dbReference type="PIRSF" id="PIRSF006060">
    <property type="entry name" value="AA_transporter"/>
    <property type="match status" value="1"/>
</dbReference>
<keyword evidence="3 5" id="KW-1133">Transmembrane helix</keyword>
<feature type="transmembrane region" description="Helical" evidence="5">
    <location>
        <begin position="281"/>
        <end position="302"/>
    </location>
</feature>
<dbReference type="InterPro" id="IPR050598">
    <property type="entry name" value="AminoAcid_Transporter"/>
</dbReference>
<reference evidence="7" key="1">
    <citation type="journal article" date="2019" name="Int. J. Syst. Evol. Microbiol.">
        <title>The Global Catalogue of Microorganisms (GCM) 10K type strain sequencing project: providing services to taxonomists for standard genome sequencing and annotation.</title>
        <authorList>
            <consortium name="The Broad Institute Genomics Platform"/>
            <consortium name="The Broad Institute Genome Sequencing Center for Infectious Disease"/>
            <person name="Wu L."/>
            <person name="Ma J."/>
        </authorList>
    </citation>
    <scope>NUCLEOTIDE SEQUENCE [LARGE SCALE GENOMIC DNA]</scope>
    <source>
        <strain evidence="7">DFY28</strain>
    </source>
</reference>
<feature type="transmembrane region" description="Helical" evidence="5">
    <location>
        <begin position="12"/>
        <end position="33"/>
    </location>
</feature>
<feature type="transmembrane region" description="Helical" evidence="5">
    <location>
        <begin position="89"/>
        <end position="115"/>
    </location>
</feature>
<evidence type="ECO:0000256" key="5">
    <source>
        <dbReference type="SAM" id="Phobius"/>
    </source>
</evidence>
<comment type="subcellular location">
    <subcellularLocation>
        <location evidence="1">Membrane</location>
        <topology evidence="1">Multi-pass membrane protein</topology>
    </subcellularLocation>
</comment>
<protein>
    <submittedName>
        <fullName evidence="6">APC family permease</fullName>
    </submittedName>
</protein>
<evidence type="ECO:0000256" key="3">
    <source>
        <dbReference type="ARBA" id="ARBA00022989"/>
    </source>
</evidence>
<evidence type="ECO:0000313" key="6">
    <source>
        <dbReference type="EMBL" id="MFD1784867.1"/>
    </source>
</evidence>
<feature type="transmembrane region" description="Helical" evidence="5">
    <location>
        <begin position="194"/>
        <end position="213"/>
    </location>
</feature>
<proteinExistence type="predicted"/>
<comment type="caution">
    <text evidence="6">The sequence shown here is derived from an EMBL/GenBank/DDBJ whole genome shotgun (WGS) entry which is preliminary data.</text>
</comment>
<feature type="transmembrane region" description="Helical" evidence="5">
    <location>
        <begin position="394"/>
        <end position="412"/>
    </location>
</feature>
<evidence type="ECO:0000256" key="1">
    <source>
        <dbReference type="ARBA" id="ARBA00004141"/>
    </source>
</evidence>
<evidence type="ECO:0000256" key="4">
    <source>
        <dbReference type="ARBA" id="ARBA00023136"/>
    </source>
</evidence>
<name>A0ABW4N4Q4_9CAUL</name>
<dbReference type="Pfam" id="PF13520">
    <property type="entry name" value="AA_permease_2"/>
    <property type="match status" value="1"/>
</dbReference>
<feature type="transmembrane region" description="Helical" evidence="5">
    <location>
        <begin position="333"/>
        <end position="351"/>
    </location>
</feature>
<evidence type="ECO:0000256" key="2">
    <source>
        <dbReference type="ARBA" id="ARBA00022692"/>
    </source>
</evidence>
<dbReference type="PANTHER" id="PTHR11785:SF512">
    <property type="entry name" value="SOBREMESA, ISOFORM B"/>
    <property type="match status" value="1"/>
</dbReference>
<organism evidence="6 7">
    <name type="scientific">Phenylobacterium terrae</name>
    <dbReference type="NCBI Taxonomy" id="2665495"/>
    <lineage>
        <taxon>Bacteria</taxon>
        <taxon>Pseudomonadati</taxon>
        <taxon>Pseudomonadota</taxon>
        <taxon>Alphaproteobacteria</taxon>
        <taxon>Caulobacterales</taxon>
        <taxon>Caulobacteraceae</taxon>
        <taxon>Phenylobacterium</taxon>
    </lineage>
</organism>
<dbReference type="Proteomes" id="UP001597237">
    <property type="component" value="Unassembled WGS sequence"/>
</dbReference>
<keyword evidence="2 5" id="KW-0812">Transmembrane</keyword>
<sequence>MAVERPSPRPGLSAFDGAAIVVGIVVGVGLFRSPPVVAANVPNELAYMAVWVAGGLIAVIGGLCYAELGSAFPSAGGEYRYLQRAFGRPLAVLFAWARGAVIQTGAIAVVAFAYADYAQQLAPLGERGPAIHAAVAVAALTGLNLIGRGGAVGVQRLLSMALVFALVVLVPIVAAGVALGVLPAPPAPPPPSEATTGALGLAMVFVLLTYGGWNEAAYLGEDLRDPGRDTVRVLVLGLGAVAAIYLIVNLAFLAVLGLDGLRAADAVGADLMRATVGEGGAWGVSLAVCIAALSTLNATIFTGARTSYALGRDVRVLGWLGGWRPGGENPAPALVLQAAVSLALIAFGAAARDGFQAMVDYTAPTFWFFMLLVGLAVIRLRMTQPDAPRPFRTPLYPATPILFCLTCAYLLYSSIAYTGLGALLGVGVLLAGAPLVWAILRDEADHNRKAPAQGE</sequence>
<feature type="transmembrane region" description="Helical" evidence="5">
    <location>
        <begin position="127"/>
        <end position="146"/>
    </location>
</feature>
<dbReference type="EMBL" id="JBHUEY010000006">
    <property type="protein sequence ID" value="MFD1784867.1"/>
    <property type="molecule type" value="Genomic_DNA"/>
</dbReference>
<gene>
    <name evidence="6" type="ORF">ACFSC0_15805</name>
</gene>
<feature type="transmembrane region" description="Helical" evidence="5">
    <location>
        <begin position="158"/>
        <end position="182"/>
    </location>
</feature>
<dbReference type="Gene3D" id="1.20.1740.10">
    <property type="entry name" value="Amino acid/polyamine transporter I"/>
    <property type="match status" value="1"/>
</dbReference>
<evidence type="ECO:0000313" key="7">
    <source>
        <dbReference type="Proteomes" id="UP001597237"/>
    </source>
</evidence>
<keyword evidence="7" id="KW-1185">Reference proteome</keyword>
<accession>A0ABW4N4Q4</accession>